<dbReference type="InterPro" id="IPR036465">
    <property type="entry name" value="vWFA_dom_sf"/>
</dbReference>
<dbReference type="EMBL" id="CP001141">
    <property type="protein sequence ID" value="ACI65210.1"/>
    <property type="molecule type" value="Genomic_DNA"/>
</dbReference>
<protein>
    <recommendedName>
        <fullName evidence="3">VWFA domain-containing protein</fullName>
    </recommendedName>
</protein>
<dbReference type="HOGENOM" id="CLU_044420_0_0_1"/>
<reference evidence="2" key="2">
    <citation type="submission" date="2008-08" db="EMBL/GenBank/DDBJ databases">
        <authorList>
            <consortium name="Diatom Consortium"/>
            <person name="Grigoriev I."/>
            <person name="Grimwood J."/>
            <person name="Kuo A."/>
            <person name="Otillar R.P."/>
            <person name="Salamov A."/>
            <person name="Detter J.C."/>
            <person name="Lindquist E."/>
            <person name="Shapiro H."/>
            <person name="Lucas S."/>
            <person name="Glavina del Rio T."/>
            <person name="Pitluck S."/>
            <person name="Rokhsar D."/>
            <person name="Bowler C."/>
        </authorList>
    </citation>
    <scope>GENOME REANNOTATION</scope>
    <source>
        <strain evidence="2">CCAP 1055/1</strain>
    </source>
</reference>
<dbReference type="OrthoDB" id="2142040at2759"/>
<dbReference type="eggNOG" id="ENOG502RZYV">
    <property type="taxonomic scope" value="Eukaryota"/>
</dbReference>
<dbReference type="GeneID" id="7204565"/>
<gene>
    <name evidence="1" type="ORF">PHATR_46841</name>
</gene>
<evidence type="ECO:0008006" key="3">
    <source>
        <dbReference type="Google" id="ProtNLM"/>
    </source>
</evidence>
<dbReference type="SUPFAM" id="SSF53300">
    <property type="entry name" value="vWA-like"/>
    <property type="match status" value="1"/>
</dbReference>
<dbReference type="RefSeq" id="XP_002185740.1">
    <property type="nucleotide sequence ID" value="XM_002185704.1"/>
</dbReference>
<dbReference type="AlphaFoldDB" id="B5Y3Y1"/>
<evidence type="ECO:0000313" key="1">
    <source>
        <dbReference type="EMBL" id="ACI65210.1"/>
    </source>
</evidence>
<evidence type="ECO:0000313" key="2">
    <source>
        <dbReference type="Proteomes" id="UP000000759"/>
    </source>
</evidence>
<dbReference type="PaxDb" id="2850-Phatr46841"/>
<dbReference type="Proteomes" id="UP000000759">
    <property type="component" value="Chromosome 11"/>
</dbReference>
<proteinExistence type="predicted"/>
<organism evidence="1 2">
    <name type="scientific">Phaeodactylum tricornutum (strain CCAP 1055/1)</name>
    <dbReference type="NCBI Taxonomy" id="556484"/>
    <lineage>
        <taxon>Eukaryota</taxon>
        <taxon>Sar</taxon>
        <taxon>Stramenopiles</taxon>
        <taxon>Ochrophyta</taxon>
        <taxon>Bacillariophyta</taxon>
        <taxon>Bacillariophyceae</taxon>
        <taxon>Bacillariophycidae</taxon>
        <taxon>Naviculales</taxon>
        <taxon>Phaeodactylaceae</taxon>
        <taxon>Phaeodactylum</taxon>
    </lineage>
</organism>
<accession>B5Y3Y1</accession>
<reference evidence="1 2" key="1">
    <citation type="journal article" date="2008" name="Nature">
        <title>The Phaeodactylum genome reveals the evolutionary history of diatom genomes.</title>
        <authorList>
            <person name="Bowler C."/>
            <person name="Allen A.E."/>
            <person name="Badger J.H."/>
            <person name="Grimwood J."/>
            <person name="Jabbari K."/>
            <person name="Kuo A."/>
            <person name="Maheswari U."/>
            <person name="Martens C."/>
            <person name="Maumus F."/>
            <person name="Otillar R.P."/>
            <person name="Rayko E."/>
            <person name="Salamov A."/>
            <person name="Vandepoele K."/>
            <person name="Beszteri B."/>
            <person name="Gruber A."/>
            <person name="Heijde M."/>
            <person name="Katinka M."/>
            <person name="Mock T."/>
            <person name="Valentin K."/>
            <person name="Verret F."/>
            <person name="Berges J.A."/>
            <person name="Brownlee C."/>
            <person name="Cadoret J.P."/>
            <person name="Chiovitti A."/>
            <person name="Choi C.J."/>
            <person name="Coesel S."/>
            <person name="De Martino A."/>
            <person name="Detter J.C."/>
            <person name="Durkin C."/>
            <person name="Falciatore A."/>
            <person name="Fournet J."/>
            <person name="Haruta M."/>
            <person name="Huysman M.J."/>
            <person name="Jenkins B.D."/>
            <person name="Jiroutova K."/>
            <person name="Jorgensen R.E."/>
            <person name="Joubert Y."/>
            <person name="Kaplan A."/>
            <person name="Kroger N."/>
            <person name="Kroth P.G."/>
            <person name="La Roche J."/>
            <person name="Lindquist E."/>
            <person name="Lommer M."/>
            <person name="Martin-Jezequel V."/>
            <person name="Lopez P.J."/>
            <person name="Lucas S."/>
            <person name="Mangogna M."/>
            <person name="McGinnis K."/>
            <person name="Medlin L.K."/>
            <person name="Montsant A."/>
            <person name="Oudot-Le Secq M.P."/>
            <person name="Napoli C."/>
            <person name="Obornik M."/>
            <person name="Parker M.S."/>
            <person name="Petit J.L."/>
            <person name="Porcel B.M."/>
            <person name="Poulsen N."/>
            <person name="Robison M."/>
            <person name="Rychlewski L."/>
            <person name="Rynearson T.A."/>
            <person name="Schmutz J."/>
            <person name="Shapiro H."/>
            <person name="Siaut M."/>
            <person name="Stanley M."/>
            <person name="Sussman M.R."/>
            <person name="Taylor A.R."/>
            <person name="Vardi A."/>
            <person name="von Dassow P."/>
            <person name="Vyverman W."/>
            <person name="Willis A."/>
            <person name="Wyrwicz L.S."/>
            <person name="Rokhsar D.S."/>
            <person name="Weissenbach J."/>
            <person name="Armbrust E.V."/>
            <person name="Green B.R."/>
            <person name="Van de Peer Y."/>
            <person name="Grigoriev I.V."/>
        </authorList>
    </citation>
    <scope>NUCLEOTIDE SEQUENCE [LARGE SCALE GENOMIC DNA]</scope>
    <source>
        <strain evidence="1 2">CCAP 1055/1</strain>
    </source>
</reference>
<sequence length="499" mass="56293">MRRIVMVEEDPDQQPLFFAGFLAETPNAEQRRRISTGLVVDVKHSPKGADAGMKIALSLGSWSDARATGVLRYIYSSGFRTRLIPKPKPIGGVCDVTRFEAEDIPMAYGTAIPMAVPKVSAPPAHTYDLRTATSINGGRSSRVLLPNQNEKPRLTNEMRKALKDQGYTEGLAEALIKNKIAFPLSIWVVDNSGSMANRDGHRIVETAAKSNIKLVSCTRWAEMQQTVEYHIQMAALLRNPTVFRLLNDPGKVAGPQQFSVAERNERYLSEDVAIAQQVMLNAAPSGVTPLTEHIHEIRENVRALEPSLRSDGTKVVLVLATDGLPSNYRGISDAVSKREFEEALRSLEGMPVWIVIRLCTDEEEVVKYWSDLDAELELSLEVIDDFVGEAEEVNSHNKWLNYGLPLQRMREMGFHSKLFDLLDEQQLSKGELRDFCRILFGDNLMDGVPDPEADWKGFYRDIQRLVEGENKTWNPVKRRLEPWIDMKRLKKDYGGGWLW</sequence>
<keyword evidence="2" id="KW-1185">Reference proteome</keyword>
<dbReference type="InParanoid" id="B5Y3Y1"/>
<name>B5Y3Y1_PHATC</name>
<dbReference type="KEGG" id="pti:PHATR_46841"/>